<comment type="catalytic activity">
    <reaction evidence="1">
        <text>ATP + protein L-histidine = ADP + protein N-phospho-L-histidine.</text>
        <dbReference type="EC" id="2.7.13.3"/>
    </reaction>
</comment>
<evidence type="ECO:0000256" key="5">
    <source>
        <dbReference type="ARBA" id="ARBA00022679"/>
    </source>
</evidence>
<feature type="transmembrane region" description="Helical" evidence="12">
    <location>
        <begin position="201"/>
        <end position="224"/>
    </location>
</feature>
<accession>A0A3L6ZJL1</accession>
<dbReference type="PANTHER" id="PTHR45436">
    <property type="entry name" value="SENSOR HISTIDINE KINASE YKOH"/>
    <property type="match status" value="1"/>
</dbReference>
<protein>
    <recommendedName>
        <fullName evidence="3">histidine kinase</fullName>
        <ecNumber evidence="3">2.7.13.3</ecNumber>
    </recommendedName>
</protein>
<keyword evidence="7 15" id="KW-0418">Kinase</keyword>
<dbReference type="SUPFAM" id="SSF158472">
    <property type="entry name" value="HAMP domain-like"/>
    <property type="match status" value="1"/>
</dbReference>
<evidence type="ECO:0000313" key="16">
    <source>
        <dbReference type="Proteomes" id="UP000275395"/>
    </source>
</evidence>
<evidence type="ECO:0000256" key="10">
    <source>
        <dbReference type="ARBA" id="ARBA00023136"/>
    </source>
</evidence>
<evidence type="ECO:0000256" key="12">
    <source>
        <dbReference type="SAM" id="Phobius"/>
    </source>
</evidence>
<dbReference type="EC" id="2.7.13.3" evidence="3"/>
<evidence type="ECO:0000313" key="15">
    <source>
        <dbReference type="EMBL" id="RLP68080.1"/>
    </source>
</evidence>
<keyword evidence="5" id="KW-0808">Transferase</keyword>
<evidence type="ECO:0000256" key="11">
    <source>
        <dbReference type="SAM" id="MobiDB-lite"/>
    </source>
</evidence>
<dbReference type="Pfam" id="PF02518">
    <property type="entry name" value="HATPase_c"/>
    <property type="match status" value="1"/>
</dbReference>
<dbReference type="EMBL" id="RCUW01000011">
    <property type="protein sequence ID" value="RLP68080.1"/>
    <property type="molecule type" value="Genomic_DNA"/>
</dbReference>
<dbReference type="SMART" id="SM00388">
    <property type="entry name" value="HisKA"/>
    <property type="match status" value="1"/>
</dbReference>
<dbReference type="RefSeq" id="WP_087138416.1">
    <property type="nucleotide sequence ID" value="NZ_JBQDRQ010000035.1"/>
</dbReference>
<gene>
    <name evidence="15" type="ORF">D9V30_11270</name>
</gene>
<evidence type="ECO:0000256" key="4">
    <source>
        <dbReference type="ARBA" id="ARBA00022553"/>
    </source>
</evidence>
<dbReference type="CDD" id="cd00082">
    <property type="entry name" value="HisKA"/>
    <property type="match status" value="1"/>
</dbReference>
<keyword evidence="8 12" id="KW-1133">Transmembrane helix</keyword>
<dbReference type="SMART" id="SM00304">
    <property type="entry name" value="HAMP"/>
    <property type="match status" value="1"/>
</dbReference>
<dbReference type="InterPro" id="IPR050428">
    <property type="entry name" value="TCS_sensor_his_kinase"/>
</dbReference>
<dbReference type="InterPro" id="IPR003660">
    <property type="entry name" value="HAMP_dom"/>
</dbReference>
<dbReference type="PROSITE" id="PS50885">
    <property type="entry name" value="HAMP"/>
    <property type="match status" value="1"/>
</dbReference>
<evidence type="ECO:0000256" key="7">
    <source>
        <dbReference type="ARBA" id="ARBA00022777"/>
    </source>
</evidence>
<comment type="caution">
    <text evidence="15">The sequence shown here is derived from an EMBL/GenBank/DDBJ whole genome shotgun (WGS) entry which is preliminary data.</text>
</comment>
<evidence type="ECO:0000256" key="9">
    <source>
        <dbReference type="ARBA" id="ARBA00023012"/>
    </source>
</evidence>
<feature type="transmembrane region" description="Helical" evidence="12">
    <location>
        <begin position="20"/>
        <end position="42"/>
    </location>
</feature>
<dbReference type="SUPFAM" id="SSF47384">
    <property type="entry name" value="Homodimeric domain of signal transducing histidine kinase"/>
    <property type="match status" value="1"/>
</dbReference>
<dbReference type="GO" id="GO:0000155">
    <property type="term" value="F:phosphorelay sensor kinase activity"/>
    <property type="evidence" value="ECO:0007669"/>
    <property type="project" value="InterPro"/>
</dbReference>
<feature type="region of interest" description="Disordered" evidence="11">
    <location>
        <begin position="492"/>
        <end position="513"/>
    </location>
</feature>
<dbReference type="InterPro" id="IPR036890">
    <property type="entry name" value="HATPase_C_sf"/>
</dbReference>
<feature type="compositionally biased region" description="Gly residues" evidence="11">
    <location>
        <begin position="492"/>
        <end position="505"/>
    </location>
</feature>
<keyword evidence="6 12" id="KW-0812">Transmembrane</keyword>
<dbReference type="Proteomes" id="UP000275395">
    <property type="component" value="Unassembled WGS sequence"/>
</dbReference>
<dbReference type="InterPro" id="IPR004358">
    <property type="entry name" value="Sig_transdc_His_kin-like_C"/>
</dbReference>
<proteinExistence type="predicted"/>
<dbReference type="CDD" id="cd06225">
    <property type="entry name" value="HAMP"/>
    <property type="match status" value="1"/>
</dbReference>
<dbReference type="PRINTS" id="PR00344">
    <property type="entry name" value="BCTRLSENSOR"/>
</dbReference>
<dbReference type="InterPro" id="IPR003594">
    <property type="entry name" value="HATPase_dom"/>
</dbReference>
<dbReference type="InterPro" id="IPR003661">
    <property type="entry name" value="HisK_dim/P_dom"/>
</dbReference>
<dbReference type="SMART" id="SM00387">
    <property type="entry name" value="HATPase_c"/>
    <property type="match status" value="1"/>
</dbReference>
<dbReference type="PANTHER" id="PTHR45436:SF5">
    <property type="entry name" value="SENSOR HISTIDINE KINASE TRCS"/>
    <property type="match status" value="1"/>
</dbReference>
<evidence type="ECO:0000256" key="3">
    <source>
        <dbReference type="ARBA" id="ARBA00012438"/>
    </source>
</evidence>
<dbReference type="GO" id="GO:0005886">
    <property type="term" value="C:plasma membrane"/>
    <property type="evidence" value="ECO:0007669"/>
    <property type="project" value="UniProtKB-SubCell"/>
</dbReference>
<reference evidence="15 16" key="1">
    <citation type="submission" date="2018-10" db="EMBL/GenBank/DDBJ databases">
        <authorList>
            <person name="Li J."/>
        </authorList>
    </citation>
    <scope>NUCLEOTIDE SEQUENCE [LARGE SCALE GENOMIC DNA]</scope>
    <source>
        <strain evidence="15 16">JCM 30549</strain>
    </source>
</reference>
<comment type="subcellular location">
    <subcellularLocation>
        <location evidence="2">Cell membrane</location>
    </subcellularLocation>
</comment>
<evidence type="ECO:0000259" key="13">
    <source>
        <dbReference type="PROSITE" id="PS50109"/>
    </source>
</evidence>
<dbReference type="Pfam" id="PF00672">
    <property type="entry name" value="HAMP"/>
    <property type="match status" value="1"/>
</dbReference>
<evidence type="ECO:0000256" key="8">
    <source>
        <dbReference type="ARBA" id="ARBA00022989"/>
    </source>
</evidence>
<dbReference type="CDD" id="cd00075">
    <property type="entry name" value="HATPase"/>
    <property type="match status" value="1"/>
</dbReference>
<evidence type="ECO:0000256" key="1">
    <source>
        <dbReference type="ARBA" id="ARBA00000085"/>
    </source>
</evidence>
<dbReference type="SUPFAM" id="SSF55874">
    <property type="entry name" value="ATPase domain of HSP90 chaperone/DNA topoisomerase II/histidine kinase"/>
    <property type="match status" value="1"/>
</dbReference>
<sequence length="513" mass="54159">MSAARRLLSRAPAVSVRMRIVMAMLIVTALGLAVAGTTVYLLQRERILAQVDAELHIRVESVRAVIEGVQPTPSSPGTGTVTPSETEPRFSDVDEAVRQAVQQVQPDNFEGALGIVDGVARYAPGIGAALALADDPALVALAGGVAERGVVAIGTTESSFGTLRYLVVPITIDGAEGTGAYLAAVDLEAELADLGETMRSYTWVSLFVVVAVLVVGLIVAGRVLRPLRLLQESASRITASDLSERIPVGARDDLGELTRTVNGMIERLEDSFHARRRLLDDVRHELKTPITIVRGNIEVLDPADPSEVAEVMELATEELDRMALLIDDIALLADVESPGLTLTEVSLPVLTERLLSRVQAYAGHRWELARVDEGVVVADGQRILQAWLQLADNAAKYAPEGTTITLSARIVGDRAELSVSDRGPGVPREARERIFERFGRAHAGRGVDGSGLGLAIVQAIAVQHGGAVLLDSAEGLGSTFLIVIPVAGPGGTAGEAEGDGTGHPGPEGSAERW</sequence>
<dbReference type="Gene3D" id="3.30.565.10">
    <property type="entry name" value="Histidine kinase-like ATPase, C-terminal domain"/>
    <property type="match status" value="1"/>
</dbReference>
<evidence type="ECO:0000256" key="6">
    <source>
        <dbReference type="ARBA" id="ARBA00022692"/>
    </source>
</evidence>
<dbReference type="PROSITE" id="PS50109">
    <property type="entry name" value="HIS_KIN"/>
    <property type="match status" value="1"/>
</dbReference>
<keyword evidence="10 12" id="KW-0472">Membrane</keyword>
<name>A0A3L6ZJL1_9MICO</name>
<dbReference type="AlphaFoldDB" id="A0A3L6ZJL1"/>
<evidence type="ECO:0000259" key="14">
    <source>
        <dbReference type="PROSITE" id="PS50885"/>
    </source>
</evidence>
<dbReference type="Pfam" id="PF00512">
    <property type="entry name" value="HisKA"/>
    <property type="match status" value="1"/>
</dbReference>
<organism evidence="15 16">
    <name type="scientific">Mycetocola reblochoni</name>
    <dbReference type="NCBI Taxonomy" id="331618"/>
    <lineage>
        <taxon>Bacteria</taxon>
        <taxon>Bacillati</taxon>
        <taxon>Actinomycetota</taxon>
        <taxon>Actinomycetes</taxon>
        <taxon>Micrococcales</taxon>
        <taxon>Microbacteriaceae</taxon>
        <taxon>Mycetocola</taxon>
    </lineage>
</organism>
<dbReference type="Gene3D" id="1.10.287.130">
    <property type="match status" value="1"/>
</dbReference>
<dbReference type="InterPro" id="IPR005467">
    <property type="entry name" value="His_kinase_dom"/>
</dbReference>
<keyword evidence="4" id="KW-0597">Phosphoprotein</keyword>
<dbReference type="Gene3D" id="6.10.340.10">
    <property type="match status" value="1"/>
</dbReference>
<keyword evidence="9" id="KW-0902">Two-component regulatory system</keyword>
<feature type="domain" description="Histidine kinase" evidence="13">
    <location>
        <begin position="281"/>
        <end position="488"/>
    </location>
</feature>
<feature type="domain" description="HAMP" evidence="14">
    <location>
        <begin position="221"/>
        <end position="273"/>
    </location>
</feature>
<dbReference type="InterPro" id="IPR036097">
    <property type="entry name" value="HisK_dim/P_sf"/>
</dbReference>
<evidence type="ECO:0000256" key="2">
    <source>
        <dbReference type="ARBA" id="ARBA00004236"/>
    </source>
</evidence>